<evidence type="ECO:0000313" key="1">
    <source>
        <dbReference type="Proteomes" id="UP000887581"/>
    </source>
</evidence>
<reference evidence="2" key="1">
    <citation type="submission" date="2022-11" db="UniProtKB">
        <authorList>
            <consortium name="WormBaseParasite"/>
        </authorList>
    </citation>
    <scope>IDENTIFICATION</scope>
</reference>
<name>A0A915PTJ6_9BILA</name>
<dbReference type="AlphaFoldDB" id="A0A915PTJ6"/>
<proteinExistence type="predicted"/>
<organism evidence="1 2">
    <name type="scientific">Setaria digitata</name>
    <dbReference type="NCBI Taxonomy" id="48799"/>
    <lineage>
        <taxon>Eukaryota</taxon>
        <taxon>Metazoa</taxon>
        <taxon>Ecdysozoa</taxon>
        <taxon>Nematoda</taxon>
        <taxon>Chromadorea</taxon>
        <taxon>Rhabditida</taxon>
        <taxon>Spirurina</taxon>
        <taxon>Spiruromorpha</taxon>
        <taxon>Filarioidea</taxon>
        <taxon>Setariidae</taxon>
        <taxon>Setaria</taxon>
    </lineage>
</organism>
<evidence type="ECO:0000313" key="2">
    <source>
        <dbReference type="WBParaSite" id="sdigi.contig246.g6635.t1"/>
    </source>
</evidence>
<sequence>MIKKKESSIRHEIVRDLTCKQRTDLILEIIPTKNCQAASSIAYQYKLLPVALRSRASDFEMEWCKVV</sequence>
<dbReference type="Proteomes" id="UP000887581">
    <property type="component" value="Unplaced"/>
</dbReference>
<protein>
    <submittedName>
        <fullName evidence="2">Uncharacterized protein</fullName>
    </submittedName>
</protein>
<keyword evidence="1" id="KW-1185">Reference proteome</keyword>
<accession>A0A915PTJ6</accession>
<dbReference type="WBParaSite" id="sdigi.contig246.g6635.t1">
    <property type="protein sequence ID" value="sdigi.contig246.g6635.t1"/>
    <property type="gene ID" value="sdigi.contig246.g6635"/>
</dbReference>